<reference evidence="2 3" key="1">
    <citation type="submission" date="2019-03" db="EMBL/GenBank/DDBJ databases">
        <title>Genomic Encyclopedia of Type Strains, Phase IV (KMG-IV): sequencing the most valuable type-strain genomes for metagenomic binning, comparative biology and taxonomic classification.</title>
        <authorList>
            <person name="Goeker M."/>
        </authorList>
    </citation>
    <scope>NUCLEOTIDE SEQUENCE [LARGE SCALE GENOMIC DNA]</scope>
    <source>
        <strain evidence="2 3">DSM 11901</strain>
    </source>
</reference>
<dbReference type="PANTHER" id="PTHR37844:SF2">
    <property type="entry name" value="SER_THR PROTEIN PHOSPHATASE SUPERFAMILY (AFU_ORTHOLOGUE AFUA_1G14840)"/>
    <property type="match status" value="1"/>
</dbReference>
<sequence length="306" mass="33117">MSMSAPTVAGLRLQLASDLHLERYPDFVLEADPHADVLVLAGDIGSYQAGSRLAERADADFGLGQFSPLRPGSPWQRVLFVPGNHEFDGIEFADAQPRLRATCERLGITWLDGEAVVIDGVRFLGSTLWSDFAALAVREHGVTAQMAALDKALRAANFYLRKNSTLRDGQPMLSEDLRALALQSQAWLREALQQPFDGPTVAVTHFAPTLHSADPRYGLTPGTAGFCNGLNDLLPFADLWLHGHLHCPNDHTVRGQREDGSAWACRIVANPRGYFGKGEQAGFVARCVLSVPDAHAAKPMAAITAA</sequence>
<dbReference type="SUPFAM" id="SSF56300">
    <property type="entry name" value="Metallo-dependent phosphatases"/>
    <property type="match status" value="1"/>
</dbReference>
<keyword evidence="3" id="KW-1185">Reference proteome</keyword>
<dbReference type="Pfam" id="PF00149">
    <property type="entry name" value="Metallophos"/>
    <property type="match status" value="1"/>
</dbReference>
<evidence type="ECO:0000313" key="3">
    <source>
        <dbReference type="Proteomes" id="UP000294593"/>
    </source>
</evidence>
<dbReference type="AlphaFoldDB" id="A0A4R6R4K3"/>
<dbReference type="PANTHER" id="PTHR37844">
    <property type="entry name" value="SER/THR PROTEIN PHOSPHATASE SUPERFAMILY (AFU_ORTHOLOGUE AFUA_1G14840)"/>
    <property type="match status" value="1"/>
</dbReference>
<gene>
    <name evidence="2" type="ORF">EV672_11026</name>
</gene>
<evidence type="ECO:0000313" key="2">
    <source>
        <dbReference type="EMBL" id="TDP80811.1"/>
    </source>
</evidence>
<proteinExistence type="predicted"/>
<organism evidence="2 3">
    <name type="scientific">Aquabacterium commune</name>
    <dbReference type="NCBI Taxonomy" id="70586"/>
    <lineage>
        <taxon>Bacteria</taxon>
        <taxon>Pseudomonadati</taxon>
        <taxon>Pseudomonadota</taxon>
        <taxon>Betaproteobacteria</taxon>
        <taxon>Burkholderiales</taxon>
        <taxon>Aquabacterium</taxon>
    </lineage>
</organism>
<name>A0A4R6R4K3_9BURK</name>
<feature type="domain" description="Calcineurin-like phosphoesterase" evidence="1">
    <location>
        <begin position="17"/>
        <end position="248"/>
    </location>
</feature>
<accession>A0A4R6R4K3</accession>
<dbReference type="InterPro" id="IPR029052">
    <property type="entry name" value="Metallo-depent_PP-like"/>
</dbReference>
<dbReference type="EMBL" id="SNXW01000010">
    <property type="protein sequence ID" value="TDP80811.1"/>
    <property type="molecule type" value="Genomic_DNA"/>
</dbReference>
<evidence type="ECO:0000259" key="1">
    <source>
        <dbReference type="Pfam" id="PF00149"/>
    </source>
</evidence>
<dbReference type="InterPro" id="IPR004843">
    <property type="entry name" value="Calcineurin-like_PHP"/>
</dbReference>
<dbReference type="Proteomes" id="UP000294593">
    <property type="component" value="Unassembled WGS sequence"/>
</dbReference>
<dbReference type="Gene3D" id="3.60.21.10">
    <property type="match status" value="1"/>
</dbReference>
<comment type="caution">
    <text evidence="2">The sequence shown here is derived from an EMBL/GenBank/DDBJ whole genome shotgun (WGS) entry which is preliminary data.</text>
</comment>
<dbReference type="GO" id="GO:0016787">
    <property type="term" value="F:hydrolase activity"/>
    <property type="evidence" value="ECO:0007669"/>
    <property type="project" value="InterPro"/>
</dbReference>
<protein>
    <submittedName>
        <fullName evidence="2">Calcineurin-like phosphoesterase family protein</fullName>
    </submittedName>
</protein>